<comment type="subunit">
    <text evidence="4">Component of the proteasome complex.</text>
</comment>
<sequence length="262" mass="28802">MDRPLSHSSFLPPLFSSAPHPLSPPHSVPHPSAAPSVNAAERPARWSPYQDNGGTVVALAGRDYAIVAADTRFSVSFSIPTREFTKITQLTDRVVLASAGMGADRQYLHKMLHTRLAMYRHQHQRDMSLPAAAQMLSNTLYSRRFFPIYAFNVLGGIDSATGEGFVYGYDAIGSHEQLKVVCSGSGQAIVQPVLDQQFSGRQRYSVPDAERAPSLTLEQATALVRDAFASATERDIHTGDALEMWQITAAGVRQTRYELRKD</sequence>
<accession>A0AAV9IR88</accession>
<reference evidence="6 7" key="1">
    <citation type="submission" date="2022-07" db="EMBL/GenBank/DDBJ databases">
        <title>Genome-wide signatures of adaptation to extreme environments.</title>
        <authorList>
            <person name="Cho C.H."/>
            <person name="Yoon H.S."/>
        </authorList>
    </citation>
    <scope>NUCLEOTIDE SEQUENCE [LARGE SCALE GENOMIC DNA]</scope>
    <source>
        <strain evidence="6 7">DBV 063 E5</strain>
    </source>
</reference>
<dbReference type="Proteomes" id="UP001301350">
    <property type="component" value="Unassembled WGS sequence"/>
</dbReference>
<gene>
    <name evidence="6" type="ORF">CDCA_CDCA02G0689</name>
</gene>
<keyword evidence="2 4" id="KW-0647">Proteasome</keyword>
<dbReference type="PROSITE" id="PS51476">
    <property type="entry name" value="PROTEASOME_BETA_2"/>
    <property type="match status" value="1"/>
</dbReference>
<dbReference type="Gene3D" id="3.60.20.10">
    <property type="entry name" value="Glutamine Phosphoribosylpyrophosphate, subunit 1, domain 1"/>
    <property type="match status" value="1"/>
</dbReference>
<comment type="function">
    <text evidence="4">Component of the proteasome, a multicatalytic proteinase complex which is characterized by its ability to cleave peptides with Arg, Phe, Tyr, Leu, and Glu adjacent to the leaving group at neutral or slightly basic pH. The proteasome has an ATP-dependent proteolytic activity.</text>
</comment>
<keyword evidence="3 4" id="KW-0539">Nucleus</keyword>
<evidence type="ECO:0000256" key="3">
    <source>
        <dbReference type="ARBA" id="ARBA00023242"/>
    </source>
</evidence>
<dbReference type="FunFam" id="3.60.20.10:FF:000027">
    <property type="entry name" value="Proteasome subunit beta type-6"/>
    <property type="match status" value="1"/>
</dbReference>
<comment type="similarity">
    <text evidence="4">Belongs to the peptidase T1B family.</text>
</comment>
<feature type="region of interest" description="Disordered" evidence="5">
    <location>
        <begin position="21"/>
        <end position="46"/>
    </location>
</feature>
<dbReference type="InterPro" id="IPR029055">
    <property type="entry name" value="Ntn_hydrolases_N"/>
</dbReference>
<comment type="caution">
    <text evidence="6">The sequence shown here is derived from an EMBL/GenBank/DDBJ whole genome shotgun (WGS) entry which is preliminary data.</text>
</comment>
<name>A0AAV9IR88_CYACA</name>
<evidence type="ECO:0000313" key="7">
    <source>
        <dbReference type="Proteomes" id="UP001301350"/>
    </source>
</evidence>
<dbReference type="InterPro" id="IPR001353">
    <property type="entry name" value="Proteasome_sua/b"/>
</dbReference>
<dbReference type="Pfam" id="PF00227">
    <property type="entry name" value="Proteasome"/>
    <property type="match status" value="1"/>
</dbReference>
<organism evidence="6 7">
    <name type="scientific">Cyanidium caldarium</name>
    <name type="common">Red alga</name>
    <dbReference type="NCBI Taxonomy" id="2771"/>
    <lineage>
        <taxon>Eukaryota</taxon>
        <taxon>Rhodophyta</taxon>
        <taxon>Bangiophyceae</taxon>
        <taxon>Cyanidiales</taxon>
        <taxon>Cyanidiaceae</taxon>
        <taxon>Cyanidium</taxon>
    </lineage>
</organism>
<keyword evidence="7" id="KW-1185">Reference proteome</keyword>
<dbReference type="InterPro" id="IPR016050">
    <property type="entry name" value="Proteasome_bsu_CS"/>
</dbReference>
<keyword evidence="1 4" id="KW-0963">Cytoplasm</keyword>
<evidence type="ECO:0000256" key="2">
    <source>
        <dbReference type="ARBA" id="ARBA00022942"/>
    </source>
</evidence>
<dbReference type="SUPFAM" id="SSF56235">
    <property type="entry name" value="N-terminal nucleophile aminohydrolases (Ntn hydrolases)"/>
    <property type="match status" value="1"/>
</dbReference>
<dbReference type="GO" id="GO:0051603">
    <property type="term" value="P:proteolysis involved in protein catabolic process"/>
    <property type="evidence" value="ECO:0007669"/>
    <property type="project" value="InterPro"/>
</dbReference>
<dbReference type="InterPro" id="IPR023333">
    <property type="entry name" value="Proteasome_suB-type"/>
</dbReference>
<dbReference type="GO" id="GO:0005634">
    <property type="term" value="C:nucleus"/>
    <property type="evidence" value="ECO:0007669"/>
    <property type="project" value="UniProtKB-SubCell"/>
</dbReference>
<dbReference type="PROSITE" id="PS00854">
    <property type="entry name" value="PROTEASOME_BETA_1"/>
    <property type="match status" value="1"/>
</dbReference>
<evidence type="ECO:0000256" key="4">
    <source>
        <dbReference type="RuleBase" id="RU004203"/>
    </source>
</evidence>
<evidence type="ECO:0000313" key="6">
    <source>
        <dbReference type="EMBL" id="KAK4534664.1"/>
    </source>
</evidence>
<protein>
    <recommendedName>
        <fullName evidence="4">Proteasome subunit beta</fullName>
    </recommendedName>
</protein>
<dbReference type="EMBL" id="JANCYW010000002">
    <property type="protein sequence ID" value="KAK4534664.1"/>
    <property type="molecule type" value="Genomic_DNA"/>
</dbReference>
<evidence type="ECO:0000256" key="5">
    <source>
        <dbReference type="SAM" id="MobiDB-lite"/>
    </source>
</evidence>
<evidence type="ECO:0000256" key="1">
    <source>
        <dbReference type="ARBA" id="ARBA00022490"/>
    </source>
</evidence>
<dbReference type="GO" id="GO:0005839">
    <property type="term" value="C:proteasome core complex"/>
    <property type="evidence" value="ECO:0007669"/>
    <property type="project" value="InterPro"/>
</dbReference>
<dbReference type="GO" id="GO:0005737">
    <property type="term" value="C:cytoplasm"/>
    <property type="evidence" value="ECO:0007669"/>
    <property type="project" value="UniProtKB-SubCell"/>
</dbReference>
<dbReference type="AlphaFoldDB" id="A0AAV9IR88"/>
<dbReference type="PANTHER" id="PTHR32194">
    <property type="entry name" value="METALLOPROTEASE TLDD"/>
    <property type="match status" value="1"/>
</dbReference>
<proteinExistence type="inferred from homology"/>
<dbReference type="PANTHER" id="PTHR32194:SF2">
    <property type="entry name" value="PROTEASOME SUBUNIT BETA TYPE-1"/>
    <property type="match status" value="1"/>
</dbReference>
<comment type="subcellular location">
    <subcellularLocation>
        <location evidence="4">Cytoplasm</location>
    </subcellularLocation>
    <subcellularLocation>
        <location evidence="4">Nucleus</location>
    </subcellularLocation>
</comment>